<dbReference type="EMBL" id="AP012987">
    <property type="protein sequence ID" value="BAO23725.1"/>
    <property type="molecule type" value="Genomic_DNA"/>
</dbReference>
<keyword evidence="5 7" id="KW-1133">Transmembrane helix</keyword>
<gene>
    <name evidence="7 10" type="primary">petM</name>
</gene>
<protein>
    <recommendedName>
        <fullName evidence="7">Cytochrome b6-f complex subunit 7</fullName>
    </recommendedName>
    <alternativeName>
        <fullName evidence="7">Cytochrome b6-f complex subunit PetM</fullName>
    </alternativeName>
    <alternativeName>
        <fullName evidence="7">Cytochrome b6-f complex subunit VII</fullName>
    </alternativeName>
</protein>
<comment type="function">
    <text evidence="7">Component of the cytochrome b6-f complex, which mediates electron transfer between photosystem II (PSII) and photosystem I (PSI), cyclic electron flow around PSI, and state transitions.</text>
</comment>
<keyword evidence="4 7" id="KW-0249">Electron transport</keyword>
<keyword evidence="7" id="KW-0602">Photosynthesis</keyword>
<reference evidence="10" key="1">
    <citation type="journal article" date="2014" name="J. Plant Res.">
        <title>Analysis of the complete plastid genome of the unicellular red alga Porphyridium purpureum.</title>
        <authorList>
            <person name="Tajima N."/>
            <person name="Sato S."/>
            <person name="Maruyama F."/>
            <person name="Kurokawa K."/>
            <person name="Ohta H."/>
            <person name="Tabata S."/>
            <person name="Sekine K."/>
            <person name="Moriyama T."/>
            <person name="Sato N."/>
        </authorList>
    </citation>
    <scope>NUCLEOTIDE SEQUENCE</scope>
</reference>
<dbReference type="GeneID" id="17964018"/>
<dbReference type="RefSeq" id="YP_008965749.1">
    <property type="nucleotide sequence ID" value="NC_023133.1"/>
</dbReference>
<keyword evidence="2 7" id="KW-0813">Transport</keyword>
<dbReference type="EMBL" id="MF401423">
    <property type="protein sequence ID" value="ATJ02944.1"/>
    <property type="molecule type" value="Genomic_DNA"/>
</dbReference>
<feature type="transmembrane region" description="Helical" evidence="8">
    <location>
        <begin position="6"/>
        <end position="27"/>
    </location>
</feature>
<evidence type="ECO:0000256" key="8">
    <source>
        <dbReference type="SAM" id="Phobius"/>
    </source>
</evidence>
<dbReference type="GO" id="GO:0009055">
    <property type="term" value="F:electron transfer activity"/>
    <property type="evidence" value="ECO:0007669"/>
    <property type="project" value="UniProtKB-UniRule"/>
</dbReference>
<dbReference type="HAMAP" id="MF_00396">
    <property type="entry name" value="Cytb6_f_PetM"/>
    <property type="match status" value="1"/>
</dbReference>
<organism evidence="10">
    <name type="scientific">Porphyridium purpureum</name>
    <name type="common">Red alga</name>
    <name type="synonym">Porphyridium cruentum</name>
    <dbReference type="NCBI Taxonomy" id="35688"/>
    <lineage>
        <taxon>Eukaryota</taxon>
        <taxon>Rhodophyta</taxon>
        <taxon>Bangiophyceae</taxon>
        <taxon>Porphyridiales</taxon>
        <taxon>Porphyridiaceae</taxon>
        <taxon>Porphyridium</taxon>
    </lineage>
</organism>
<keyword evidence="7" id="KW-0793">Thylakoid</keyword>
<comment type="subunit">
    <text evidence="7">The 4 large subunits of the cytochrome b6-f complex are cytochrome b6, subunit IV (17 kDa polypeptide, PetD), cytochrome f and the Rieske protein, while the 4 small subunits are PetG, PetL, PetM and PetN. The complex functions as a dimer.</text>
</comment>
<dbReference type="AlphaFoldDB" id="W0RZA8"/>
<dbReference type="Pfam" id="PF08041">
    <property type="entry name" value="PetM"/>
    <property type="match status" value="1"/>
</dbReference>
<evidence type="ECO:0000256" key="5">
    <source>
        <dbReference type="ARBA" id="ARBA00022989"/>
    </source>
</evidence>
<dbReference type="GO" id="GO:0042651">
    <property type="term" value="C:thylakoid membrane"/>
    <property type="evidence" value="ECO:0007669"/>
    <property type="project" value="UniProtKB-UniRule"/>
</dbReference>
<keyword evidence="10" id="KW-0150">Chloroplast</keyword>
<evidence type="ECO:0000256" key="2">
    <source>
        <dbReference type="ARBA" id="ARBA00022448"/>
    </source>
</evidence>
<evidence type="ECO:0000313" key="9">
    <source>
        <dbReference type="EMBL" id="ATJ02944.1"/>
    </source>
</evidence>
<comment type="similarity">
    <text evidence="7">Belongs to the PetM family.</text>
</comment>
<comment type="subcellular location">
    <subcellularLocation>
        <location evidence="7">Cellular thylakoid membrane</location>
        <topology evidence="7">Single-pass membrane protein</topology>
    </subcellularLocation>
    <subcellularLocation>
        <location evidence="1">Membrane</location>
        <topology evidence="1">Single-pass membrane protein</topology>
    </subcellularLocation>
</comment>
<keyword evidence="10" id="KW-0934">Plastid</keyword>
<evidence type="ECO:0000313" key="10">
    <source>
        <dbReference type="EMBL" id="BAO23725.1"/>
    </source>
</evidence>
<dbReference type="InterPro" id="IPR012595">
    <property type="entry name" value="PetM_cyt_b6/f_cplx_su7"/>
</dbReference>
<keyword evidence="6 7" id="KW-0472">Membrane</keyword>
<dbReference type="GO" id="GO:0015979">
    <property type="term" value="P:photosynthesis"/>
    <property type="evidence" value="ECO:0007669"/>
    <property type="project" value="UniProtKB-KW"/>
</dbReference>
<evidence type="ECO:0000256" key="1">
    <source>
        <dbReference type="ARBA" id="ARBA00004167"/>
    </source>
</evidence>
<evidence type="ECO:0000256" key="7">
    <source>
        <dbReference type="HAMAP-Rule" id="MF_00396"/>
    </source>
</evidence>
<name>W0RZA8_PORPP</name>
<evidence type="ECO:0000256" key="4">
    <source>
        <dbReference type="ARBA" id="ARBA00022982"/>
    </source>
</evidence>
<evidence type="ECO:0000256" key="6">
    <source>
        <dbReference type="ARBA" id="ARBA00023136"/>
    </source>
</evidence>
<sequence length="32" mass="3486">MMKEITNAAIVMFGMTMIGLGLGFVLLRLQGE</sequence>
<dbReference type="GO" id="GO:0009512">
    <property type="term" value="C:cytochrome b6f complex"/>
    <property type="evidence" value="ECO:0007669"/>
    <property type="project" value="InterPro"/>
</dbReference>
<dbReference type="SUPFAM" id="SSF103441">
    <property type="entry name" value="PetM subunit of the cytochrome b6f complex"/>
    <property type="match status" value="1"/>
</dbReference>
<proteinExistence type="inferred from homology"/>
<reference evidence="9" key="2">
    <citation type="journal article" date="2017" name="Mitochondrial DNA Part B Resour">
        <title>Characterization of the complete plastid genome of Porphyridium purpureum strain CCMP1328.</title>
        <authorList>
            <person name="Bi G."/>
        </authorList>
    </citation>
    <scope>NUCLEOTIDE SEQUENCE</scope>
</reference>
<keyword evidence="3 7" id="KW-0812">Transmembrane</keyword>
<accession>W0RZA8</accession>
<evidence type="ECO:0000256" key="3">
    <source>
        <dbReference type="ARBA" id="ARBA00022692"/>
    </source>
</evidence>
<geneLocation type="plastid" evidence="10"/>